<dbReference type="GO" id="GO:0055037">
    <property type="term" value="C:recycling endosome"/>
    <property type="evidence" value="ECO:0007669"/>
    <property type="project" value="TreeGrafter"/>
</dbReference>
<dbReference type="GO" id="GO:0005829">
    <property type="term" value="C:cytosol"/>
    <property type="evidence" value="ECO:0007669"/>
    <property type="project" value="GOC"/>
</dbReference>
<dbReference type="PANTHER" id="PTHR22902:SF27">
    <property type="entry name" value="PLECKSTRIN HOMOLOGY DOMAIN-CONTAINING FAMILY A MEMBER 3"/>
    <property type="match status" value="1"/>
</dbReference>
<gene>
    <name evidence="4" type="primary">LOC103056863</name>
</gene>
<feature type="non-terminal residue" evidence="4">
    <location>
        <position position="156"/>
    </location>
</feature>
<sequence>MSLKFPRHWDFHLKVDMSKIVRSQSMMAVDAKGSSTWLQPPNPLERPLKTGWLKKQRSIVKNWQQRYFVLKGQHLYYYKEEEDLKPQGLLRLQGCTIREVASGCDDAGRFIFEIIPGLSGDQTRTGQDSFVLMANSQADMEEWVKLLRRVVGSPLG</sequence>
<dbReference type="GO" id="GO:0042147">
    <property type="term" value="P:retrograde transport, endosome to Golgi"/>
    <property type="evidence" value="ECO:0007669"/>
    <property type="project" value="TreeGrafter"/>
</dbReference>
<feature type="domain" description="PH" evidence="2">
    <location>
        <begin position="46"/>
        <end position="152"/>
    </location>
</feature>
<evidence type="ECO:0000259" key="2">
    <source>
        <dbReference type="PROSITE" id="PS50003"/>
    </source>
</evidence>
<organism evidence="3 4">
    <name type="scientific">Python bivittatus</name>
    <name type="common">Burmese python</name>
    <name type="synonym">Python molurus bivittatus</name>
    <dbReference type="NCBI Taxonomy" id="176946"/>
    <lineage>
        <taxon>Eukaryota</taxon>
        <taxon>Metazoa</taxon>
        <taxon>Chordata</taxon>
        <taxon>Craniata</taxon>
        <taxon>Vertebrata</taxon>
        <taxon>Euteleostomi</taxon>
        <taxon>Lepidosauria</taxon>
        <taxon>Squamata</taxon>
        <taxon>Bifurcata</taxon>
        <taxon>Unidentata</taxon>
        <taxon>Episquamata</taxon>
        <taxon>Toxicofera</taxon>
        <taxon>Serpentes</taxon>
        <taxon>Henophidia</taxon>
        <taxon>Pythonidae</taxon>
        <taxon>Python</taxon>
    </lineage>
</organism>
<dbReference type="AlphaFoldDB" id="A0A9F2NW44"/>
<dbReference type="FunFam" id="2.30.29.30:FF:000286">
    <property type="entry name" value="PH-protein kinase domain containing protein"/>
    <property type="match status" value="1"/>
</dbReference>
<dbReference type="GO" id="GO:0005769">
    <property type="term" value="C:early endosome"/>
    <property type="evidence" value="ECO:0007669"/>
    <property type="project" value="TreeGrafter"/>
</dbReference>
<dbReference type="SMART" id="SM00233">
    <property type="entry name" value="PH"/>
    <property type="match status" value="1"/>
</dbReference>
<dbReference type="OrthoDB" id="185175at2759"/>
<evidence type="ECO:0000313" key="3">
    <source>
        <dbReference type="Proteomes" id="UP000695026"/>
    </source>
</evidence>
<dbReference type="Gene3D" id="2.30.29.30">
    <property type="entry name" value="Pleckstrin-homology domain (PH domain)/Phosphotyrosine-binding domain (PTB)"/>
    <property type="match status" value="1"/>
</dbReference>
<proteinExistence type="predicted"/>
<dbReference type="GO" id="GO:0007032">
    <property type="term" value="P:endosome organization"/>
    <property type="evidence" value="ECO:0007669"/>
    <property type="project" value="TreeGrafter"/>
</dbReference>
<keyword evidence="3" id="KW-1185">Reference proteome</keyword>
<accession>A0A9F2NW44</accession>
<dbReference type="RefSeq" id="XP_007427168.2">
    <property type="nucleotide sequence ID" value="XM_007427106.2"/>
</dbReference>
<dbReference type="Pfam" id="PF00169">
    <property type="entry name" value="PH"/>
    <property type="match status" value="1"/>
</dbReference>
<keyword evidence="1" id="KW-0597">Phosphoprotein</keyword>
<dbReference type="PANTHER" id="PTHR22902">
    <property type="entry name" value="SESQUIPEDALIAN"/>
    <property type="match status" value="1"/>
</dbReference>
<dbReference type="SUPFAM" id="SSF50729">
    <property type="entry name" value="PH domain-like"/>
    <property type="match status" value="1"/>
</dbReference>
<evidence type="ECO:0000313" key="4">
    <source>
        <dbReference type="RefSeq" id="XP_007427168.2"/>
    </source>
</evidence>
<dbReference type="InterPro" id="IPR011993">
    <property type="entry name" value="PH-like_dom_sf"/>
</dbReference>
<dbReference type="PROSITE" id="PS50003">
    <property type="entry name" value="PH_DOMAIN"/>
    <property type="match status" value="1"/>
</dbReference>
<dbReference type="KEGG" id="pbi:103056863"/>
<protein>
    <submittedName>
        <fullName evidence="4">Rho GTPase-activating protein 25-like</fullName>
    </submittedName>
</protein>
<dbReference type="OMA" id="FHLKVDM"/>
<dbReference type="GO" id="GO:0005802">
    <property type="term" value="C:trans-Golgi network"/>
    <property type="evidence" value="ECO:0007669"/>
    <property type="project" value="TreeGrafter"/>
</dbReference>
<evidence type="ECO:0000256" key="1">
    <source>
        <dbReference type="ARBA" id="ARBA00022553"/>
    </source>
</evidence>
<dbReference type="GO" id="GO:0001881">
    <property type="term" value="P:receptor recycling"/>
    <property type="evidence" value="ECO:0007669"/>
    <property type="project" value="TreeGrafter"/>
</dbReference>
<dbReference type="Proteomes" id="UP000695026">
    <property type="component" value="Unplaced"/>
</dbReference>
<dbReference type="InterPro" id="IPR045188">
    <property type="entry name" value="Boi1/Boi2-like"/>
</dbReference>
<dbReference type="InterPro" id="IPR001849">
    <property type="entry name" value="PH_domain"/>
</dbReference>
<name>A0A9F2NW44_PYTBI</name>
<reference evidence="4" key="1">
    <citation type="submission" date="2025-08" db="UniProtKB">
        <authorList>
            <consortium name="RefSeq"/>
        </authorList>
    </citation>
    <scope>IDENTIFICATION</scope>
    <source>
        <tissue evidence="4">Liver</tissue>
    </source>
</reference>
<dbReference type="GeneID" id="103056863"/>